<reference evidence="8 9" key="1">
    <citation type="journal article" date="2016" name="Nat. Commun.">
        <title>Thousands of microbial genomes shed light on interconnected biogeochemical processes in an aquifer system.</title>
        <authorList>
            <person name="Anantharaman K."/>
            <person name="Brown C.T."/>
            <person name="Hug L.A."/>
            <person name="Sharon I."/>
            <person name="Castelle C.J."/>
            <person name="Probst A.J."/>
            <person name="Thomas B.C."/>
            <person name="Singh A."/>
            <person name="Wilkins M.J."/>
            <person name="Karaoz U."/>
            <person name="Brodie E.L."/>
            <person name="Williams K.H."/>
            <person name="Hubbard S.S."/>
            <person name="Banfield J.F."/>
        </authorList>
    </citation>
    <scope>NUCLEOTIDE SEQUENCE [LARGE SCALE GENOMIC DNA]</scope>
</reference>
<evidence type="ECO:0000259" key="7">
    <source>
        <dbReference type="Pfam" id="PF00248"/>
    </source>
</evidence>
<evidence type="ECO:0000256" key="2">
    <source>
        <dbReference type="ARBA" id="ARBA00022857"/>
    </source>
</evidence>
<dbReference type="PANTHER" id="PTHR11732">
    <property type="entry name" value="ALDO/KETO REDUCTASE"/>
    <property type="match status" value="1"/>
</dbReference>
<dbReference type="SUPFAM" id="SSF51430">
    <property type="entry name" value="NAD(P)-linked oxidoreductase"/>
    <property type="match status" value="1"/>
</dbReference>
<gene>
    <name evidence="8" type="ORF">A3F27_01710</name>
</gene>
<comment type="similarity">
    <text evidence="1">Belongs to the aldo/keto reductase family.</text>
</comment>
<dbReference type="FunFam" id="3.20.20.100:FF:000006">
    <property type="entry name" value="Aldo-keto reductase family 1 member A1"/>
    <property type="match status" value="1"/>
</dbReference>
<dbReference type="PROSITE" id="PS00798">
    <property type="entry name" value="ALDOKETO_REDUCTASE_1"/>
    <property type="match status" value="1"/>
</dbReference>
<comment type="caution">
    <text evidence="8">The sequence shown here is derived from an EMBL/GenBank/DDBJ whole genome shotgun (WGS) entry which is preliminary data.</text>
</comment>
<dbReference type="GO" id="GO:0016491">
    <property type="term" value="F:oxidoreductase activity"/>
    <property type="evidence" value="ECO:0007669"/>
    <property type="project" value="UniProtKB-KW"/>
</dbReference>
<dbReference type="AlphaFoldDB" id="A0A1F6EAP0"/>
<dbReference type="InterPro" id="IPR023210">
    <property type="entry name" value="NADP_OxRdtase_dom"/>
</dbReference>
<keyword evidence="3" id="KW-0560">Oxidoreductase</keyword>
<accession>A0A1F6EAP0</accession>
<dbReference type="Pfam" id="PF00248">
    <property type="entry name" value="Aldo_ket_red"/>
    <property type="match status" value="1"/>
</dbReference>
<evidence type="ECO:0000313" key="8">
    <source>
        <dbReference type="EMBL" id="OGG70671.1"/>
    </source>
</evidence>
<evidence type="ECO:0000313" key="9">
    <source>
        <dbReference type="Proteomes" id="UP000176689"/>
    </source>
</evidence>
<dbReference type="InterPro" id="IPR036812">
    <property type="entry name" value="NAD(P)_OxRdtase_dom_sf"/>
</dbReference>
<dbReference type="Gene3D" id="3.20.20.100">
    <property type="entry name" value="NADP-dependent oxidoreductase domain"/>
    <property type="match status" value="1"/>
</dbReference>
<feature type="site" description="Lowers pKa of active site Tyr" evidence="6">
    <location>
        <position position="81"/>
    </location>
</feature>
<feature type="active site" description="Proton donor" evidence="4">
    <location>
        <position position="52"/>
    </location>
</feature>
<dbReference type="PIRSF" id="PIRSF000097">
    <property type="entry name" value="AKR"/>
    <property type="match status" value="1"/>
</dbReference>
<dbReference type="PRINTS" id="PR00069">
    <property type="entry name" value="ALDKETRDTASE"/>
</dbReference>
<dbReference type="Proteomes" id="UP000176689">
    <property type="component" value="Unassembled WGS sequence"/>
</dbReference>
<feature type="domain" description="NADP-dependent oxidoreductase" evidence="7">
    <location>
        <begin position="18"/>
        <end position="289"/>
    </location>
</feature>
<dbReference type="EMBL" id="MFLP01000021">
    <property type="protein sequence ID" value="OGG70671.1"/>
    <property type="molecule type" value="Genomic_DNA"/>
</dbReference>
<evidence type="ECO:0000256" key="6">
    <source>
        <dbReference type="PIRSR" id="PIRSR000097-3"/>
    </source>
</evidence>
<evidence type="ECO:0000256" key="3">
    <source>
        <dbReference type="ARBA" id="ARBA00023002"/>
    </source>
</evidence>
<keyword evidence="2" id="KW-0521">NADP</keyword>
<proteinExistence type="inferred from homology"/>
<dbReference type="InterPro" id="IPR020471">
    <property type="entry name" value="AKR"/>
</dbReference>
<name>A0A1F6EAP0_9BACT</name>
<sequence length="308" mass="34286">MTLDTKIVLNTGAPMPMIGLGTWKSAKDKVGQAVGYALVEAGYRHIDCASVYGNEKEIGESLAAVFENGVVPRGDVFITSKLWNNAHKKDAVLVACKKTLSDLKLDYLDLYLMHWATATPGGDSEVVDENGILITEKVPIRETWEAMEDLVQSGLVKAIGVANFTAPLVCDLLSYARIPPSVNQIELHPYFQQSRLLEFLTSRNIAVTAYSPLGRPGNDDMGARLIEDETIVRIARAHKKTSAQVLLRWGIQRNTVVIPKSTYPERIKENIDVFDFELSNNNMDAIGELERGLRLVDPYFWGKIPYFD</sequence>
<feature type="binding site" evidence="5">
    <location>
        <position position="114"/>
    </location>
    <ligand>
        <name>substrate</name>
    </ligand>
</feature>
<evidence type="ECO:0000256" key="1">
    <source>
        <dbReference type="ARBA" id="ARBA00007905"/>
    </source>
</evidence>
<organism evidence="8 9">
    <name type="scientific">Candidatus Kaiserbacteria bacterium RIFCSPHIGHO2_12_FULL_53_13</name>
    <dbReference type="NCBI Taxonomy" id="1798502"/>
    <lineage>
        <taxon>Bacteria</taxon>
        <taxon>Candidatus Kaiseribacteriota</taxon>
    </lineage>
</organism>
<evidence type="ECO:0000256" key="5">
    <source>
        <dbReference type="PIRSR" id="PIRSR000097-2"/>
    </source>
</evidence>
<dbReference type="PROSITE" id="PS00063">
    <property type="entry name" value="ALDOKETO_REDUCTASE_3"/>
    <property type="match status" value="1"/>
</dbReference>
<evidence type="ECO:0000256" key="4">
    <source>
        <dbReference type="PIRSR" id="PIRSR000097-1"/>
    </source>
</evidence>
<protein>
    <recommendedName>
        <fullName evidence="7">NADP-dependent oxidoreductase domain-containing protein</fullName>
    </recommendedName>
</protein>
<dbReference type="InterPro" id="IPR018170">
    <property type="entry name" value="Aldo/ket_reductase_CS"/>
</dbReference>